<accession>A0A0D6PBD3</accession>
<reference evidence="2 3" key="1">
    <citation type="submission" date="2012-11" db="EMBL/GenBank/DDBJ databases">
        <title>Whole genome sequence of Acidisphaera rubrifaciens HS-AP3.</title>
        <authorList>
            <person name="Azuma Y."/>
            <person name="Higashiura N."/>
            <person name="Hirakawa H."/>
            <person name="Matsushita K."/>
        </authorList>
    </citation>
    <scope>NUCLEOTIDE SEQUENCE [LARGE SCALE GENOMIC DNA]</scope>
    <source>
        <strain evidence="2 3">HS-AP3</strain>
    </source>
</reference>
<dbReference type="EMBL" id="BANB01000988">
    <property type="protein sequence ID" value="GAN78518.1"/>
    <property type="molecule type" value="Genomic_DNA"/>
</dbReference>
<name>A0A0D6PBD3_9PROT</name>
<keyword evidence="2" id="KW-0808">Transferase</keyword>
<dbReference type="AlphaFoldDB" id="A0A0D6PBD3"/>
<gene>
    <name evidence="2" type="ORF">Asru_0993_05</name>
</gene>
<feature type="domain" description="Allophanate hydrolase C-terminal" evidence="1">
    <location>
        <begin position="4"/>
        <end position="72"/>
    </location>
</feature>
<protein>
    <submittedName>
        <fullName evidence="2">Glutamyl-tRNA(Gln) amidotransferase subunit A</fullName>
    </submittedName>
</protein>
<dbReference type="Gene3D" id="3.10.490.10">
    <property type="entry name" value="Gamma-glutamyl cyclotransferase-like"/>
    <property type="match status" value="1"/>
</dbReference>
<evidence type="ECO:0000259" key="1">
    <source>
        <dbReference type="Pfam" id="PF21986"/>
    </source>
</evidence>
<evidence type="ECO:0000313" key="2">
    <source>
        <dbReference type="EMBL" id="GAN78518.1"/>
    </source>
</evidence>
<dbReference type="Proteomes" id="UP000032680">
    <property type="component" value="Unassembled WGS sequence"/>
</dbReference>
<dbReference type="Pfam" id="PF21986">
    <property type="entry name" value="AH_C"/>
    <property type="match status" value="1"/>
</dbReference>
<dbReference type="InterPro" id="IPR053844">
    <property type="entry name" value="AH_C"/>
</dbReference>
<evidence type="ECO:0000313" key="3">
    <source>
        <dbReference type="Proteomes" id="UP000032680"/>
    </source>
</evidence>
<comment type="caution">
    <text evidence="2">The sequence shown here is derived from an EMBL/GenBank/DDBJ whole genome shotgun (WGS) entry which is preliminary data.</text>
</comment>
<proteinExistence type="predicted"/>
<organism evidence="2 3">
    <name type="scientific">Acidisphaera rubrifaciens HS-AP3</name>
    <dbReference type="NCBI Taxonomy" id="1231350"/>
    <lineage>
        <taxon>Bacteria</taxon>
        <taxon>Pseudomonadati</taxon>
        <taxon>Pseudomonadota</taxon>
        <taxon>Alphaproteobacteria</taxon>
        <taxon>Acetobacterales</taxon>
        <taxon>Acetobacteraceae</taxon>
        <taxon>Acidisphaera</taxon>
    </lineage>
</organism>
<keyword evidence="3" id="KW-1185">Reference proteome</keyword>
<dbReference type="GO" id="GO:0016740">
    <property type="term" value="F:transferase activity"/>
    <property type="evidence" value="ECO:0007669"/>
    <property type="project" value="UniProtKB-KW"/>
</dbReference>
<sequence length="73" mass="6995">MPAGAGGAAIAGEVWAVPTAAIGGLLAETPAPLSFGTVALDDGPCLGFLAEAAGVDGAPDITSLGGWRAYLAR</sequence>